<dbReference type="GO" id="GO:0006538">
    <property type="term" value="P:L-glutamate catabolic process"/>
    <property type="evidence" value="ECO:0007669"/>
    <property type="project" value="TreeGrafter"/>
</dbReference>
<dbReference type="InterPro" id="IPR010107">
    <property type="entry name" value="Glutamate_decarboxylase"/>
</dbReference>
<dbReference type="AlphaFoldDB" id="A0A922K0L6"/>
<evidence type="ECO:0000313" key="3">
    <source>
        <dbReference type="Proteomes" id="UP000811246"/>
    </source>
</evidence>
<dbReference type="PANTHER" id="PTHR43321">
    <property type="entry name" value="GLUTAMATE DECARBOXYLASE"/>
    <property type="match status" value="1"/>
</dbReference>
<name>A0A922K0L6_CARIL</name>
<protein>
    <recommendedName>
        <fullName evidence="4">Glutamate decarboxylase</fullName>
    </recommendedName>
</protein>
<evidence type="ECO:0000313" key="2">
    <source>
        <dbReference type="EMBL" id="KAG6722872.1"/>
    </source>
</evidence>
<dbReference type="EMBL" id="CM031827">
    <property type="protein sequence ID" value="KAG6722872.1"/>
    <property type="molecule type" value="Genomic_DNA"/>
</dbReference>
<sequence length="83" mass="9799">MQENSIPKEVAYHIINDKLMLDGNPRLNLASFMTTWMELECDKLIMYFVNKSHVDKDEYPVTTELQALDEKIRDCILHGAKWR</sequence>
<evidence type="ECO:0000256" key="1">
    <source>
        <dbReference type="ARBA" id="ARBA00009533"/>
    </source>
</evidence>
<evidence type="ECO:0008006" key="4">
    <source>
        <dbReference type="Google" id="ProtNLM"/>
    </source>
</evidence>
<comment type="caution">
    <text evidence="2">The sequence shown here is derived from an EMBL/GenBank/DDBJ whole genome shotgun (WGS) entry which is preliminary data.</text>
</comment>
<accession>A0A922K0L6</accession>
<comment type="similarity">
    <text evidence="1">Belongs to the group II decarboxylase family.</text>
</comment>
<gene>
    <name evidence="2" type="ORF">I3842_03G182200</name>
</gene>
<dbReference type="Proteomes" id="UP000811246">
    <property type="component" value="Chromosome 3"/>
</dbReference>
<organism evidence="2 3">
    <name type="scientific">Carya illinoinensis</name>
    <name type="common">Pecan</name>
    <dbReference type="NCBI Taxonomy" id="32201"/>
    <lineage>
        <taxon>Eukaryota</taxon>
        <taxon>Viridiplantae</taxon>
        <taxon>Streptophyta</taxon>
        <taxon>Embryophyta</taxon>
        <taxon>Tracheophyta</taxon>
        <taxon>Spermatophyta</taxon>
        <taxon>Magnoliopsida</taxon>
        <taxon>eudicotyledons</taxon>
        <taxon>Gunneridae</taxon>
        <taxon>Pentapetalae</taxon>
        <taxon>rosids</taxon>
        <taxon>fabids</taxon>
        <taxon>Fagales</taxon>
        <taxon>Juglandaceae</taxon>
        <taxon>Carya</taxon>
    </lineage>
</organism>
<dbReference type="PANTHER" id="PTHR43321:SF3">
    <property type="entry name" value="GLUTAMATE DECARBOXYLASE"/>
    <property type="match status" value="1"/>
</dbReference>
<proteinExistence type="inferred from homology"/>
<dbReference type="GO" id="GO:0005829">
    <property type="term" value="C:cytosol"/>
    <property type="evidence" value="ECO:0007669"/>
    <property type="project" value="TreeGrafter"/>
</dbReference>
<reference evidence="2" key="1">
    <citation type="submission" date="2021-01" db="EMBL/GenBank/DDBJ databases">
        <authorList>
            <person name="Lovell J.T."/>
            <person name="Bentley N."/>
            <person name="Bhattarai G."/>
            <person name="Jenkins J.W."/>
            <person name="Sreedasyam A."/>
            <person name="Alarcon Y."/>
            <person name="Bock C."/>
            <person name="Boston L."/>
            <person name="Carlson J."/>
            <person name="Cervantes K."/>
            <person name="Clermont K."/>
            <person name="Krom N."/>
            <person name="Kubenka K."/>
            <person name="Mamidi S."/>
            <person name="Mattison C."/>
            <person name="Monteros M."/>
            <person name="Pisani C."/>
            <person name="Plott C."/>
            <person name="Rajasekar S."/>
            <person name="Rhein H.S."/>
            <person name="Rohla C."/>
            <person name="Song M."/>
            <person name="Hilaire R.S."/>
            <person name="Shu S."/>
            <person name="Wells L."/>
            <person name="Wang X."/>
            <person name="Webber J."/>
            <person name="Heerema R.J."/>
            <person name="Klein P."/>
            <person name="Conner P."/>
            <person name="Grauke L."/>
            <person name="Grimwood J."/>
            <person name="Schmutz J."/>
            <person name="Randall J.J."/>
        </authorList>
    </citation>
    <scope>NUCLEOTIDE SEQUENCE</scope>
    <source>
        <tissue evidence="2">Leaf</tissue>
    </source>
</reference>
<dbReference type="GO" id="GO:0030170">
    <property type="term" value="F:pyridoxal phosphate binding"/>
    <property type="evidence" value="ECO:0007669"/>
    <property type="project" value="InterPro"/>
</dbReference>
<dbReference type="GO" id="GO:0004351">
    <property type="term" value="F:glutamate decarboxylase activity"/>
    <property type="evidence" value="ECO:0007669"/>
    <property type="project" value="InterPro"/>
</dbReference>